<dbReference type="PANTHER" id="PTHR22893:SF91">
    <property type="entry name" value="NADPH DEHYDROGENASE 2-RELATED"/>
    <property type="match status" value="1"/>
</dbReference>
<dbReference type="Proteomes" id="UP000199317">
    <property type="component" value="Unassembled WGS sequence"/>
</dbReference>
<proteinExistence type="predicted"/>
<protein>
    <submittedName>
        <fullName evidence="2">N-ethylmaleimide reductase</fullName>
    </submittedName>
</protein>
<evidence type="ECO:0000313" key="2">
    <source>
        <dbReference type="EMBL" id="SDP56307.1"/>
    </source>
</evidence>
<keyword evidence="3" id="KW-1185">Reference proteome</keyword>
<gene>
    <name evidence="2" type="ORF">SAMN04489708_11636</name>
</gene>
<feature type="domain" description="NADH:flavin oxidoreductase/NADH oxidase N-terminal" evidence="1">
    <location>
        <begin position="7"/>
        <end position="333"/>
    </location>
</feature>
<dbReference type="Gene3D" id="3.20.20.70">
    <property type="entry name" value="Aldolase class I"/>
    <property type="match status" value="1"/>
</dbReference>
<accession>A0A1H0TQJ2</accession>
<dbReference type="SUPFAM" id="SSF51395">
    <property type="entry name" value="FMN-linked oxidoreductases"/>
    <property type="match status" value="1"/>
</dbReference>
<dbReference type="EMBL" id="FNJL01000016">
    <property type="protein sequence ID" value="SDP56307.1"/>
    <property type="molecule type" value="Genomic_DNA"/>
</dbReference>
<reference evidence="3" key="1">
    <citation type="submission" date="2016-10" db="EMBL/GenBank/DDBJ databases">
        <authorList>
            <person name="Varghese N."/>
            <person name="Submissions S."/>
        </authorList>
    </citation>
    <scope>NUCLEOTIDE SEQUENCE [LARGE SCALE GENOMIC DNA]</scope>
    <source>
        <strain evidence="3">DSM 17101</strain>
    </source>
</reference>
<dbReference type="AlphaFoldDB" id="A0A1H0TQJ2"/>
<dbReference type="InterPro" id="IPR001155">
    <property type="entry name" value="OxRdtase_FMN_N"/>
</dbReference>
<evidence type="ECO:0000313" key="3">
    <source>
        <dbReference type="Proteomes" id="UP000199317"/>
    </source>
</evidence>
<dbReference type="PANTHER" id="PTHR22893">
    <property type="entry name" value="NADH OXIDOREDUCTASE-RELATED"/>
    <property type="match status" value="1"/>
</dbReference>
<dbReference type="InterPro" id="IPR013785">
    <property type="entry name" value="Aldolase_TIM"/>
</dbReference>
<dbReference type="RefSeq" id="WP_092835352.1">
    <property type="nucleotide sequence ID" value="NZ_CP028290.1"/>
</dbReference>
<evidence type="ECO:0000259" key="1">
    <source>
        <dbReference type="Pfam" id="PF00724"/>
    </source>
</evidence>
<name>A0A1H0TQJ2_9BURK</name>
<organism evidence="2 3">
    <name type="scientific">Paracidovorax cattleyae</name>
    <dbReference type="NCBI Taxonomy" id="80868"/>
    <lineage>
        <taxon>Bacteria</taxon>
        <taxon>Pseudomonadati</taxon>
        <taxon>Pseudomonadota</taxon>
        <taxon>Betaproteobacteria</taxon>
        <taxon>Burkholderiales</taxon>
        <taxon>Comamonadaceae</taxon>
        <taxon>Paracidovorax</taxon>
    </lineage>
</organism>
<dbReference type="GO" id="GO:0010181">
    <property type="term" value="F:FMN binding"/>
    <property type="evidence" value="ECO:0007669"/>
    <property type="project" value="InterPro"/>
</dbReference>
<sequence>MTSQLLAPFTHEETFGHLRNRVAMAAMTRGFADAGHRCTADIAAYYARRAEAGVALILTEGIVIHSSADGYRNVPHLQTDEQAQSWVPAIRQVQAAGTRIVAQLWHCGRISHPDFTGGLAPVSSTGRAAAGINRQNGQPYGEPRALLASEMPDLYRLFEDAARRALAVGFDGVQIHMGHGYLIDQFLDARINDRTDAYGGSVENRCRIVLELVERLLPICGPRRLMVRLSPSRMMGGLYDWPDLDEMLAYLIPGLDRLGLRQLDISCADAPYAETSGRIIRRVRPLWPHFLMGGASLSTEDAELEIAERLLDMVTWGRAILANPDFVRKLERGEAPGPMVPEMRGVLY</sequence>
<dbReference type="OrthoDB" id="8523426at2"/>
<dbReference type="Pfam" id="PF00724">
    <property type="entry name" value="Oxidored_FMN"/>
    <property type="match status" value="1"/>
</dbReference>
<dbReference type="InterPro" id="IPR045247">
    <property type="entry name" value="Oye-like"/>
</dbReference>
<dbReference type="GO" id="GO:0016491">
    <property type="term" value="F:oxidoreductase activity"/>
    <property type="evidence" value="ECO:0007669"/>
    <property type="project" value="InterPro"/>
</dbReference>